<dbReference type="GO" id="GO:0005773">
    <property type="term" value="C:vacuole"/>
    <property type="evidence" value="ECO:0007669"/>
    <property type="project" value="GOC"/>
</dbReference>
<dbReference type="GO" id="GO:0007039">
    <property type="term" value="P:protein catabolic process in the vacuole"/>
    <property type="evidence" value="ECO:0007669"/>
    <property type="project" value="TreeGrafter"/>
</dbReference>
<feature type="compositionally biased region" description="Basic and acidic residues" evidence="1">
    <location>
        <begin position="113"/>
        <end position="129"/>
    </location>
</feature>
<dbReference type="InterPro" id="IPR052292">
    <property type="entry name" value="Glucose_repression_reg"/>
</dbReference>
<dbReference type="GeneID" id="59343010"/>
<protein>
    <submittedName>
        <fullName evidence="3">DUF1752 domain-containing protein</fullName>
    </submittedName>
</protein>
<dbReference type="Proteomes" id="UP000636479">
    <property type="component" value="Unassembled WGS sequence"/>
</dbReference>
<organism evidence="3 4">
    <name type="scientific">Mycena indigotica</name>
    <dbReference type="NCBI Taxonomy" id="2126181"/>
    <lineage>
        <taxon>Eukaryota</taxon>
        <taxon>Fungi</taxon>
        <taxon>Dikarya</taxon>
        <taxon>Basidiomycota</taxon>
        <taxon>Agaricomycotina</taxon>
        <taxon>Agaricomycetes</taxon>
        <taxon>Agaricomycetidae</taxon>
        <taxon>Agaricales</taxon>
        <taxon>Marasmiineae</taxon>
        <taxon>Mycenaceae</taxon>
        <taxon>Mycena</taxon>
    </lineage>
</organism>
<feature type="compositionally biased region" description="Low complexity" evidence="1">
    <location>
        <begin position="522"/>
        <end position="548"/>
    </location>
</feature>
<dbReference type="Pfam" id="PF08550">
    <property type="entry name" value="GATA_AreA"/>
    <property type="match status" value="1"/>
</dbReference>
<evidence type="ECO:0000313" key="3">
    <source>
        <dbReference type="EMBL" id="KAF7309929.1"/>
    </source>
</evidence>
<dbReference type="InterPro" id="IPR013860">
    <property type="entry name" value="AreA_GATA"/>
</dbReference>
<comment type="caution">
    <text evidence="3">The sequence shown here is derived from an EMBL/GenBank/DDBJ whole genome shotgun (WGS) entry which is preliminary data.</text>
</comment>
<feature type="compositionally biased region" description="Low complexity" evidence="1">
    <location>
        <begin position="490"/>
        <end position="502"/>
    </location>
</feature>
<feature type="compositionally biased region" description="Low complexity" evidence="1">
    <location>
        <begin position="673"/>
        <end position="691"/>
    </location>
</feature>
<feature type="domain" description="Nitrogen regulatory protein areA GATA-like" evidence="2">
    <location>
        <begin position="46"/>
        <end position="73"/>
    </location>
</feature>
<proteinExistence type="predicted"/>
<dbReference type="PANTHER" id="PTHR28051:SF1">
    <property type="entry name" value="PROTEIN MTL1-RELATED"/>
    <property type="match status" value="1"/>
</dbReference>
<evidence type="ECO:0000313" key="4">
    <source>
        <dbReference type="Proteomes" id="UP000636479"/>
    </source>
</evidence>
<feature type="compositionally biased region" description="Basic residues" evidence="1">
    <location>
        <begin position="467"/>
        <end position="477"/>
    </location>
</feature>
<feature type="compositionally biased region" description="Gly residues" evidence="1">
    <location>
        <begin position="583"/>
        <end position="598"/>
    </location>
</feature>
<name>A0A8H6W8S5_9AGAR</name>
<evidence type="ECO:0000259" key="2">
    <source>
        <dbReference type="Pfam" id="PF08550"/>
    </source>
</evidence>
<dbReference type="EMBL" id="JACAZF010000003">
    <property type="protein sequence ID" value="KAF7309929.1"/>
    <property type="molecule type" value="Genomic_DNA"/>
</dbReference>
<feature type="compositionally biased region" description="Low complexity" evidence="1">
    <location>
        <begin position="611"/>
        <end position="636"/>
    </location>
</feature>
<keyword evidence="4" id="KW-1185">Reference proteome</keyword>
<dbReference type="GO" id="GO:0042149">
    <property type="term" value="P:cellular response to glucose starvation"/>
    <property type="evidence" value="ECO:0007669"/>
    <property type="project" value="TreeGrafter"/>
</dbReference>
<reference evidence="3" key="1">
    <citation type="submission" date="2020-05" db="EMBL/GenBank/DDBJ databases">
        <title>Mycena genomes resolve the evolution of fungal bioluminescence.</title>
        <authorList>
            <person name="Tsai I.J."/>
        </authorList>
    </citation>
    <scope>NUCLEOTIDE SEQUENCE</scope>
    <source>
        <strain evidence="3">171206Taipei</strain>
    </source>
</reference>
<accession>A0A8H6W8S5</accession>
<feature type="region of interest" description="Disordered" evidence="1">
    <location>
        <begin position="442"/>
        <end position="869"/>
    </location>
</feature>
<feature type="region of interest" description="Disordered" evidence="1">
    <location>
        <begin position="255"/>
        <end position="310"/>
    </location>
</feature>
<gene>
    <name evidence="3" type="ORF">MIND_00365300</name>
</gene>
<feature type="compositionally biased region" description="Pro residues" evidence="1">
    <location>
        <begin position="191"/>
        <end position="208"/>
    </location>
</feature>
<sequence length="897" mass="95270">MAQYLPVLLVSVSTNANADDSSLEPQPRGQVDYLSHQWEEEDVWRSWRSMTRQKNEITNGMRLENASWRTWWKQRNKLKTISPETLNWLKDSDVTWLYGPLHTAVDWSPPPKPKPDPTEVGKESSTEDKLDLAQAKHKSILKHRSITELLQSELPASSLFSPVESDEEELVEEDDKPVRPPLLHTKSAPHIHPPTHPALRKPSPPRVLPPAMASESSRLATSHKRHITFNTFVEQCIAIDSPRRPALSSLSASSDFIANDGPMLTNRTHSWDGRTSGRRWAGTDDDDDDDDVNQRTVNSESALSSDSDDALEICLPRSRSGSRSSGSTSKSALTLSNKVASKTIAPIAPTRLKTTGVGNSWAGGEWVSTRDEGGFHIEEAHLQRTSATVNLPASAAANTLVSVFDDDDDDLDESEVFNHESLYLSADADAYDYFAGPDIGVEFAPPREPRGRSITTNDTVEGERSRSRSKSKSRSRSRTPSPAILPPNVSSPSQSAAISVSANTRSGLLSPPPVAPPRGRDTSVSPSTSTSSSTSNRGRSATRTTSSSSDRERSRSGSSHTSPLGSLSPEYTGVRASTTSSSSGGGSSEFVYGGGVKGGKWDREKPPSASPEPKSSTSTTTISEDDNSNSSGTTTTRPTVQVADSPRPSVTPANSPIVATRTPTYVNRAKPPSSIASSSSSSSSSGSSSSSIRTPSTPPGKSDPAFATTAASMPRPKPHMDMLNASVDGFFVLDDDEPQPPTATATPANSPVIHRHPPSTLIVNGATPVKKSPPDTTTAKSIPISPPKSPGKQPLARNKPPIDVAPTSPAKATFQVGTPVMSVPGHVKQGSGSSPSENALHRTLSGPPSPTSTNHAQPQGHHQEGTIVGKAVGMVTSAGAYFGLWGGATATPASTQA</sequence>
<dbReference type="AlphaFoldDB" id="A0A8H6W8S5"/>
<feature type="region of interest" description="Disordered" evidence="1">
    <location>
        <begin position="105"/>
        <end position="129"/>
    </location>
</feature>
<feature type="compositionally biased region" description="Acidic residues" evidence="1">
    <location>
        <begin position="164"/>
        <end position="175"/>
    </location>
</feature>
<dbReference type="RefSeq" id="XP_037223379.1">
    <property type="nucleotide sequence ID" value="XM_037360494.1"/>
</dbReference>
<evidence type="ECO:0000256" key="1">
    <source>
        <dbReference type="SAM" id="MobiDB-lite"/>
    </source>
</evidence>
<feature type="region of interest" description="Disordered" evidence="1">
    <location>
        <begin position="160"/>
        <end position="220"/>
    </location>
</feature>
<feature type="compositionally biased region" description="Low complexity" evidence="1">
    <location>
        <begin position="572"/>
        <end position="582"/>
    </location>
</feature>
<dbReference type="PANTHER" id="PTHR28051">
    <property type="entry name" value="PROTEIN MTL1-RELATED"/>
    <property type="match status" value="1"/>
</dbReference>
<dbReference type="OrthoDB" id="5563539at2759"/>